<dbReference type="GO" id="GO:0048311">
    <property type="term" value="P:mitochondrion distribution"/>
    <property type="evidence" value="ECO:0007669"/>
    <property type="project" value="TreeGrafter"/>
</dbReference>
<organism evidence="9 10">
    <name type="scientific">Brachionus calyciflorus</name>
    <dbReference type="NCBI Taxonomy" id="104777"/>
    <lineage>
        <taxon>Eukaryota</taxon>
        <taxon>Metazoa</taxon>
        <taxon>Spiralia</taxon>
        <taxon>Gnathifera</taxon>
        <taxon>Rotifera</taxon>
        <taxon>Eurotatoria</taxon>
        <taxon>Monogononta</taxon>
        <taxon>Pseudotrocha</taxon>
        <taxon>Ploima</taxon>
        <taxon>Brachionidae</taxon>
        <taxon>Brachionus</taxon>
    </lineage>
</organism>
<evidence type="ECO:0000256" key="3">
    <source>
        <dbReference type="ARBA" id="ARBA00023054"/>
    </source>
</evidence>
<evidence type="ECO:0000256" key="6">
    <source>
        <dbReference type="SAM" id="MobiDB-lite"/>
    </source>
</evidence>
<evidence type="ECO:0000259" key="8">
    <source>
        <dbReference type="SMART" id="SM01424"/>
    </source>
</evidence>
<feature type="domain" description="HAP1 N-terminal" evidence="8">
    <location>
        <begin position="79"/>
        <end position="390"/>
    </location>
</feature>
<feature type="domain" description="Trafficking kinesin-binding protein C-terminal" evidence="7">
    <location>
        <begin position="395"/>
        <end position="550"/>
    </location>
</feature>
<dbReference type="AlphaFoldDB" id="A0A814A1S6"/>
<dbReference type="InterPro" id="IPR051946">
    <property type="entry name" value="Intracell_Traff-Reg"/>
</dbReference>
<evidence type="ECO:0000313" key="9">
    <source>
        <dbReference type="EMBL" id="CAF0906382.1"/>
    </source>
</evidence>
<dbReference type="InterPro" id="IPR022154">
    <property type="entry name" value="TRAK1/2_C"/>
</dbReference>
<keyword evidence="3 5" id="KW-0175">Coiled coil</keyword>
<keyword evidence="4" id="KW-0496">Mitochondrion</keyword>
<evidence type="ECO:0000259" key="7">
    <source>
        <dbReference type="SMART" id="SM01423"/>
    </source>
</evidence>
<dbReference type="Proteomes" id="UP000663879">
    <property type="component" value="Unassembled WGS sequence"/>
</dbReference>
<evidence type="ECO:0000256" key="1">
    <source>
        <dbReference type="ARBA" id="ARBA00004173"/>
    </source>
</evidence>
<dbReference type="OrthoDB" id="10067624at2759"/>
<evidence type="ECO:0000256" key="5">
    <source>
        <dbReference type="SAM" id="Coils"/>
    </source>
</evidence>
<evidence type="ECO:0000256" key="2">
    <source>
        <dbReference type="ARBA" id="ARBA00007007"/>
    </source>
</evidence>
<keyword evidence="10" id="KW-1185">Reference proteome</keyword>
<feature type="region of interest" description="Disordered" evidence="6">
    <location>
        <begin position="577"/>
        <end position="598"/>
    </location>
</feature>
<dbReference type="GO" id="GO:0017022">
    <property type="term" value="F:myosin binding"/>
    <property type="evidence" value="ECO:0007669"/>
    <property type="project" value="TreeGrafter"/>
</dbReference>
<dbReference type="GO" id="GO:0031410">
    <property type="term" value="C:cytoplasmic vesicle"/>
    <property type="evidence" value="ECO:0007669"/>
    <property type="project" value="TreeGrafter"/>
</dbReference>
<dbReference type="PANTHER" id="PTHR15751">
    <property type="entry name" value="TRAFFICKING KINESIN-BINDING PROTEIN"/>
    <property type="match status" value="1"/>
</dbReference>
<comment type="similarity">
    <text evidence="2">Belongs to the milton family.</text>
</comment>
<feature type="coiled-coil region" evidence="5">
    <location>
        <begin position="250"/>
        <end position="323"/>
    </location>
</feature>
<proteinExistence type="inferred from homology"/>
<dbReference type="GO" id="GO:0005739">
    <property type="term" value="C:mitochondrion"/>
    <property type="evidence" value="ECO:0007669"/>
    <property type="project" value="UniProtKB-SubCell"/>
</dbReference>
<evidence type="ECO:0000313" key="10">
    <source>
        <dbReference type="Proteomes" id="UP000663879"/>
    </source>
</evidence>
<comment type="subcellular location">
    <subcellularLocation>
        <location evidence="1">Mitochondrion</location>
    </subcellularLocation>
</comment>
<gene>
    <name evidence="9" type="ORF">OXX778_LOCUS11667</name>
</gene>
<dbReference type="Pfam" id="PF04849">
    <property type="entry name" value="HAP1_N"/>
    <property type="match status" value="1"/>
</dbReference>
<feature type="compositionally biased region" description="Acidic residues" evidence="6">
    <location>
        <begin position="589"/>
        <end position="598"/>
    </location>
</feature>
<dbReference type="GO" id="GO:0006605">
    <property type="term" value="P:protein targeting"/>
    <property type="evidence" value="ECO:0007669"/>
    <property type="project" value="TreeGrafter"/>
</dbReference>
<dbReference type="SMART" id="SM01423">
    <property type="entry name" value="Milton"/>
    <property type="match status" value="1"/>
</dbReference>
<dbReference type="SMART" id="SM01424">
    <property type="entry name" value="HAP1_N"/>
    <property type="match status" value="1"/>
</dbReference>
<evidence type="ECO:0000256" key="4">
    <source>
        <dbReference type="ARBA" id="ARBA00023128"/>
    </source>
</evidence>
<accession>A0A814A1S6</accession>
<dbReference type="Pfam" id="PF12448">
    <property type="entry name" value="Milton"/>
    <property type="match status" value="1"/>
</dbReference>
<dbReference type="GO" id="GO:0047496">
    <property type="term" value="P:vesicle transport along microtubule"/>
    <property type="evidence" value="ECO:0007669"/>
    <property type="project" value="TreeGrafter"/>
</dbReference>
<dbReference type="InterPro" id="IPR006933">
    <property type="entry name" value="HAP1_N"/>
</dbReference>
<dbReference type="EMBL" id="CAJNOC010002005">
    <property type="protein sequence ID" value="CAF0906382.1"/>
    <property type="molecule type" value="Genomic_DNA"/>
</dbReference>
<protein>
    <submittedName>
        <fullName evidence="9">Uncharacterized protein</fullName>
    </submittedName>
</protein>
<feature type="coiled-coil region" evidence="5">
    <location>
        <begin position="165"/>
        <end position="199"/>
    </location>
</feature>
<dbReference type="PANTHER" id="PTHR15751:SF12">
    <property type="entry name" value="TRAFFICKING KINESIN-BINDING PROTEIN MILT"/>
    <property type="match status" value="1"/>
</dbReference>
<feature type="compositionally biased region" description="Pro residues" evidence="6">
    <location>
        <begin position="785"/>
        <end position="798"/>
    </location>
</feature>
<comment type="caution">
    <text evidence="9">The sequence shown here is derived from an EMBL/GenBank/DDBJ whole genome shotgun (WGS) entry which is preliminary data.</text>
</comment>
<sequence>MSYSHFSQTSPIVVNQTINPNETNQNEAYNLHETHEEISISTNSINNKPKLNETREIETLTDICSSDNIAEVDVISLLDENIPQYKLRADTIFSHSNCDWIRAPLYIDENEINELTNEQIAFTLDYFIQSGYRVSQMTKTYYDIEAVTRLLDEKERDLELAATIGKQLLEKDQQLEEKIEYLEQELVKTSEMVNQLKYEIQLKDNLLKSFIDSEQDNISDDQNLSDSLYNSNLTHSNSNKKLSEINMETLSEYKRKIEYLEIENEQLKNKADYFEKETADLETKESNLIINCFRELEESQIILKNTQDELKNKTNECVNQQEEISHLFSQIFELQSRIKNLTQDNIDLHSIYASSKTDFLEQIRELKEKYNECIQMLSKSQEEISVLRRRSQRHKVRSLKTSSTNQTPSLETFQIVNDDDDLESSFTLKPKSMLYSPFMPITQPTNNTSFAAEVYSTMARNHQISQSNNFIKKVKQKLIKTIPGTTTSESCFQSEDEILNISINERKNLNCPTPDSILSTGSASIYSSLFRSNSYLLPEKLQIVKPIEGSTTLQHWQHLATPNLGCLFENRPGISIKGNSSDSNSDCKDDNEEEDDKDSLLDEFEYDLDYNNYQNTNEDSNIVEYKNRVLSPNKIELLTRLLEKEERIQNSQPEITETSQENVGIFGFIKNIFFNPIQEDSKSKGELADPDTPPSSPINLPENSFKKIVGSISNYFKVAPTPPATPTHELENEEIDEQDSGFKIGFIDQIFNKLKSFKSGYSNNLEIDDELVRIEENKNSVKCSTPPPSPSKFSPPLPDLENNSYTEEDLKQSAFATVTKLNPFLNQQVDLSSLLKSLSSLKRNQRLGI</sequence>
<feature type="region of interest" description="Disordered" evidence="6">
    <location>
        <begin position="681"/>
        <end position="701"/>
    </location>
</feature>
<feature type="region of interest" description="Disordered" evidence="6">
    <location>
        <begin position="779"/>
        <end position="803"/>
    </location>
</feature>
<reference evidence="9" key="1">
    <citation type="submission" date="2021-02" db="EMBL/GenBank/DDBJ databases">
        <authorList>
            <person name="Nowell W R."/>
        </authorList>
    </citation>
    <scope>NUCLEOTIDE SEQUENCE</scope>
    <source>
        <strain evidence="9">Ploen Becks lab</strain>
    </source>
</reference>
<name>A0A814A1S6_9BILA</name>